<sequence length="314" mass="35595">MQKYFLPSILTVVLTLATVQSAPPKFESDFDTKVFVEGSKAWTLCSATNDSPIKYKWFDKQRDEVTSSNDVYTIRDTAERSRLIFEKVTKSQEGIYTCTAENGLVTKLFRITVNSDAESENFTIEDVHVLNVTDSSVQFLVRASKSIGSYNVKYFEKMDTASVKTLQLPNGVDILIEDLIPSGLYTFQFQVLSSEGVLSNWSEPIEVVLLPYSPEMIIRGLSDNTLRVGWSKKWNDFSRETIDGYLLSYGYIQRESYDKFKAPSCMINIELQGACSYTSYTIADLFSKSYYEIQLKAHTKAGYGKPTVTKIYVV</sequence>
<dbReference type="InterPro" id="IPR003961">
    <property type="entry name" value="FN3_dom"/>
</dbReference>
<evidence type="ECO:0000256" key="2">
    <source>
        <dbReference type="SAM" id="SignalP"/>
    </source>
</evidence>
<evidence type="ECO:0000259" key="4">
    <source>
        <dbReference type="PROSITE" id="PS50853"/>
    </source>
</evidence>
<dbReference type="InterPro" id="IPR007110">
    <property type="entry name" value="Ig-like_dom"/>
</dbReference>
<comment type="caution">
    <text evidence="5">The sequence shown here is derived from an EMBL/GenBank/DDBJ whole genome shotgun (WGS) entry which is preliminary data.</text>
</comment>
<evidence type="ECO:0000256" key="1">
    <source>
        <dbReference type="ARBA" id="ARBA00022737"/>
    </source>
</evidence>
<dbReference type="PANTHER" id="PTHR13817:SF73">
    <property type="entry name" value="FIBRONECTIN TYPE-III DOMAIN-CONTAINING PROTEIN"/>
    <property type="match status" value="1"/>
</dbReference>
<dbReference type="CDD" id="cd00096">
    <property type="entry name" value="Ig"/>
    <property type="match status" value="1"/>
</dbReference>
<organism evidence="5 6">
    <name type="scientific">Oedothorax gibbosus</name>
    <dbReference type="NCBI Taxonomy" id="931172"/>
    <lineage>
        <taxon>Eukaryota</taxon>
        <taxon>Metazoa</taxon>
        <taxon>Ecdysozoa</taxon>
        <taxon>Arthropoda</taxon>
        <taxon>Chelicerata</taxon>
        <taxon>Arachnida</taxon>
        <taxon>Araneae</taxon>
        <taxon>Araneomorphae</taxon>
        <taxon>Entelegynae</taxon>
        <taxon>Araneoidea</taxon>
        <taxon>Linyphiidae</taxon>
        <taxon>Erigoninae</taxon>
        <taxon>Oedothorax</taxon>
    </lineage>
</organism>
<feature type="signal peptide" evidence="2">
    <location>
        <begin position="1"/>
        <end position="21"/>
    </location>
</feature>
<proteinExistence type="predicted"/>
<dbReference type="SUPFAM" id="SSF48726">
    <property type="entry name" value="Immunoglobulin"/>
    <property type="match status" value="1"/>
</dbReference>
<dbReference type="EMBL" id="JAFNEN010000414">
    <property type="protein sequence ID" value="KAG8183514.1"/>
    <property type="molecule type" value="Genomic_DNA"/>
</dbReference>
<dbReference type="PROSITE" id="PS50853">
    <property type="entry name" value="FN3"/>
    <property type="match status" value="1"/>
</dbReference>
<accession>A0AAV6UH30</accession>
<dbReference type="PROSITE" id="PS50835">
    <property type="entry name" value="IG_LIKE"/>
    <property type="match status" value="1"/>
</dbReference>
<reference evidence="5 6" key="1">
    <citation type="journal article" date="2022" name="Nat. Ecol. Evol.">
        <title>A masculinizing supergene underlies an exaggerated male reproductive morph in a spider.</title>
        <authorList>
            <person name="Hendrickx F."/>
            <person name="De Corte Z."/>
            <person name="Sonet G."/>
            <person name="Van Belleghem S.M."/>
            <person name="Kostlbacher S."/>
            <person name="Vangestel C."/>
        </authorList>
    </citation>
    <scope>NUCLEOTIDE SEQUENCE [LARGE SCALE GENOMIC DNA]</scope>
    <source>
        <strain evidence="5">W744_W776</strain>
    </source>
</reference>
<dbReference type="InterPro" id="IPR036116">
    <property type="entry name" value="FN3_sf"/>
</dbReference>
<keyword evidence="2" id="KW-0732">Signal</keyword>
<dbReference type="Gene3D" id="2.60.40.10">
    <property type="entry name" value="Immunoglobulins"/>
    <property type="match status" value="3"/>
</dbReference>
<dbReference type="SMART" id="SM00409">
    <property type="entry name" value="IG"/>
    <property type="match status" value="1"/>
</dbReference>
<evidence type="ECO:0000313" key="6">
    <source>
        <dbReference type="Proteomes" id="UP000827092"/>
    </source>
</evidence>
<dbReference type="PANTHER" id="PTHR13817">
    <property type="entry name" value="TITIN"/>
    <property type="match status" value="1"/>
</dbReference>
<dbReference type="InterPro" id="IPR050964">
    <property type="entry name" value="Striated_Muscle_Regulatory"/>
</dbReference>
<dbReference type="Pfam" id="PF13927">
    <property type="entry name" value="Ig_3"/>
    <property type="match status" value="1"/>
</dbReference>
<keyword evidence="6" id="KW-1185">Reference proteome</keyword>
<keyword evidence="1" id="KW-0677">Repeat</keyword>
<feature type="chain" id="PRO_5043327893" evidence="2">
    <location>
        <begin position="22"/>
        <end position="314"/>
    </location>
</feature>
<dbReference type="Proteomes" id="UP000827092">
    <property type="component" value="Unassembled WGS sequence"/>
</dbReference>
<name>A0AAV6UH30_9ARAC</name>
<evidence type="ECO:0000313" key="5">
    <source>
        <dbReference type="EMBL" id="KAG8183514.1"/>
    </source>
</evidence>
<gene>
    <name evidence="5" type="ORF">JTE90_003864</name>
</gene>
<feature type="domain" description="Fibronectin type-III" evidence="4">
    <location>
        <begin position="123"/>
        <end position="212"/>
    </location>
</feature>
<dbReference type="SUPFAM" id="SSF49265">
    <property type="entry name" value="Fibronectin type III"/>
    <property type="match status" value="1"/>
</dbReference>
<dbReference type="AlphaFoldDB" id="A0AAV6UH30"/>
<protein>
    <submittedName>
        <fullName evidence="5">Uncharacterized protein</fullName>
    </submittedName>
</protein>
<feature type="domain" description="Ig-like" evidence="3">
    <location>
        <begin position="24"/>
        <end position="123"/>
    </location>
</feature>
<dbReference type="InterPro" id="IPR036179">
    <property type="entry name" value="Ig-like_dom_sf"/>
</dbReference>
<dbReference type="SMART" id="SM00408">
    <property type="entry name" value="IGc2"/>
    <property type="match status" value="1"/>
</dbReference>
<dbReference type="InterPro" id="IPR003599">
    <property type="entry name" value="Ig_sub"/>
</dbReference>
<dbReference type="InterPro" id="IPR013783">
    <property type="entry name" value="Ig-like_fold"/>
</dbReference>
<dbReference type="CDD" id="cd00063">
    <property type="entry name" value="FN3"/>
    <property type="match status" value="2"/>
</dbReference>
<evidence type="ECO:0000259" key="3">
    <source>
        <dbReference type="PROSITE" id="PS50835"/>
    </source>
</evidence>
<dbReference type="InterPro" id="IPR003598">
    <property type="entry name" value="Ig_sub2"/>
</dbReference>